<accession>A0ABW8YQ28</accession>
<organism evidence="2 3">
    <name type="scientific">Sphingomonas plantiphila</name>
    <dbReference type="NCBI Taxonomy" id="3163295"/>
    <lineage>
        <taxon>Bacteria</taxon>
        <taxon>Pseudomonadati</taxon>
        <taxon>Pseudomonadota</taxon>
        <taxon>Alphaproteobacteria</taxon>
        <taxon>Sphingomonadales</taxon>
        <taxon>Sphingomonadaceae</taxon>
        <taxon>Sphingomonas</taxon>
    </lineage>
</organism>
<dbReference type="Proteomes" id="UP001629244">
    <property type="component" value="Unassembled WGS sequence"/>
</dbReference>
<evidence type="ECO:0000313" key="3">
    <source>
        <dbReference type="Proteomes" id="UP001629244"/>
    </source>
</evidence>
<dbReference type="SUPFAM" id="SSF55729">
    <property type="entry name" value="Acyl-CoA N-acyltransferases (Nat)"/>
    <property type="match status" value="1"/>
</dbReference>
<dbReference type="PROSITE" id="PS51186">
    <property type="entry name" value="GNAT"/>
    <property type="match status" value="1"/>
</dbReference>
<dbReference type="InterPro" id="IPR016181">
    <property type="entry name" value="Acyl_CoA_acyltransferase"/>
</dbReference>
<gene>
    <name evidence="2" type="ORF">ABS767_14350</name>
</gene>
<dbReference type="Pfam" id="PF13673">
    <property type="entry name" value="Acetyltransf_10"/>
    <property type="match status" value="1"/>
</dbReference>
<dbReference type="InterPro" id="IPR052564">
    <property type="entry name" value="N-acetyltrans/Recomb-assoc"/>
</dbReference>
<dbReference type="EC" id="2.3.1.-" evidence="2"/>
<dbReference type="PANTHER" id="PTHR43451:SF1">
    <property type="entry name" value="ACETYLTRANSFERASE"/>
    <property type="match status" value="1"/>
</dbReference>
<keyword evidence="2" id="KW-0808">Transferase</keyword>
<reference evidence="2 3" key="1">
    <citation type="submission" date="2024-06" db="EMBL/GenBank/DDBJ databases">
        <authorList>
            <person name="Kaempfer P."/>
            <person name="Viver T."/>
        </authorList>
    </citation>
    <scope>NUCLEOTIDE SEQUENCE [LARGE SCALE GENOMIC DNA]</scope>
    <source>
        <strain evidence="2 3">ST-64</strain>
    </source>
</reference>
<keyword evidence="3" id="KW-1185">Reference proteome</keyword>
<dbReference type="RefSeq" id="WP_408079519.1">
    <property type="nucleotide sequence ID" value="NZ_JBELQC010000002.1"/>
</dbReference>
<feature type="domain" description="N-acetyltransferase" evidence="1">
    <location>
        <begin position="1"/>
        <end position="116"/>
    </location>
</feature>
<dbReference type="GO" id="GO:0016746">
    <property type="term" value="F:acyltransferase activity"/>
    <property type="evidence" value="ECO:0007669"/>
    <property type="project" value="UniProtKB-KW"/>
</dbReference>
<dbReference type="CDD" id="cd04301">
    <property type="entry name" value="NAT_SF"/>
    <property type="match status" value="1"/>
</dbReference>
<protein>
    <submittedName>
        <fullName evidence="2">GNAT family N-acetyltransferase</fullName>
        <ecNumber evidence="2">2.3.1.-</ecNumber>
    </submittedName>
</protein>
<keyword evidence="2" id="KW-0012">Acyltransferase</keyword>
<evidence type="ECO:0000313" key="2">
    <source>
        <dbReference type="EMBL" id="MFL9842149.1"/>
    </source>
</evidence>
<evidence type="ECO:0000259" key="1">
    <source>
        <dbReference type="PROSITE" id="PS51186"/>
    </source>
</evidence>
<dbReference type="EMBL" id="JBELQC010000002">
    <property type="protein sequence ID" value="MFL9842149.1"/>
    <property type="molecule type" value="Genomic_DNA"/>
</dbReference>
<sequence>MPQQRGGPEWDVRLGRQTILLGEDETGLRGLMSIDPAGYIDLAFIHPSAQGSGLFRALYQQIEAQALARGTPVLNVHASRMALGAFTAVGFETVEREVVAIADQSLERFAMRKHLSA</sequence>
<dbReference type="Gene3D" id="3.40.630.30">
    <property type="match status" value="1"/>
</dbReference>
<proteinExistence type="predicted"/>
<name>A0ABW8YQ28_9SPHN</name>
<dbReference type="InterPro" id="IPR000182">
    <property type="entry name" value="GNAT_dom"/>
</dbReference>
<comment type="caution">
    <text evidence="2">The sequence shown here is derived from an EMBL/GenBank/DDBJ whole genome shotgun (WGS) entry which is preliminary data.</text>
</comment>
<dbReference type="PANTHER" id="PTHR43451">
    <property type="entry name" value="ACETYLTRANSFERASE (GNAT) FAMILY PROTEIN"/>
    <property type="match status" value="1"/>
</dbReference>